<name>A0A9P3CSQ1_9PEZI</name>
<sequence length="346" mass="38326">MDPLSGIDAMFNAINMNAPPFSSATFSNLPTRRAWTRRRPHQGRSSYETPPQWDATFPDAMRDHHYFGSQPFVENSRITELDEFESGAVPPPIGYTQPRTRLSSPYQQQTTPSLRAVRSLTFAEAARCMHAALVCANQECRSIETSFNAQTRQIQAWLPAAYVNSLWTIRLSWTGRPEHNSLASAATSESGCNELATYLGIVQRFNTALTGIRTCTPPDGTGVGRGNSLPPNSSRLPLGWEVLGSTMRKLQISLEAIEELFALVKTQRDRMPLLFHEIDSAQHLLESVREAWETEKKAGKRPEAMASSSSAASSSSSSQFSRQRGNEWSGFSSVGNDTFDDMGIEI</sequence>
<reference evidence="2 3" key="1">
    <citation type="submission" date="2021-01" db="EMBL/GenBank/DDBJ databases">
        <title>Cercospora kikuchii MAFF 305040 whole genome shotgun sequence.</title>
        <authorList>
            <person name="Kashiwa T."/>
            <person name="Suzuki T."/>
        </authorList>
    </citation>
    <scope>NUCLEOTIDE SEQUENCE [LARGE SCALE GENOMIC DNA]</scope>
    <source>
        <strain evidence="2 3">MAFF 305040</strain>
    </source>
</reference>
<evidence type="ECO:0000313" key="3">
    <source>
        <dbReference type="Proteomes" id="UP000825890"/>
    </source>
</evidence>
<evidence type="ECO:0000313" key="2">
    <source>
        <dbReference type="EMBL" id="GIZ48627.1"/>
    </source>
</evidence>
<evidence type="ECO:0000256" key="1">
    <source>
        <dbReference type="SAM" id="MobiDB-lite"/>
    </source>
</evidence>
<feature type="region of interest" description="Disordered" evidence="1">
    <location>
        <begin position="86"/>
        <end position="110"/>
    </location>
</feature>
<protein>
    <submittedName>
        <fullName evidence="2">Uncharacterized protein</fullName>
    </submittedName>
</protein>
<feature type="region of interest" description="Disordered" evidence="1">
    <location>
        <begin position="295"/>
        <end position="346"/>
    </location>
</feature>
<proteinExistence type="predicted"/>
<organism evidence="2 3">
    <name type="scientific">Cercospora kikuchii</name>
    <dbReference type="NCBI Taxonomy" id="84275"/>
    <lineage>
        <taxon>Eukaryota</taxon>
        <taxon>Fungi</taxon>
        <taxon>Dikarya</taxon>
        <taxon>Ascomycota</taxon>
        <taxon>Pezizomycotina</taxon>
        <taxon>Dothideomycetes</taxon>
        <taxon>Dothideomycetidae</taxon>
        <taxon>Mycosphaerellales</taxon>
        <taxon>Mycosphaerellaceae</taxon>
        <taxon>Cercospora</taxon>
    </lineage>
</organism>
<dbReference type="AlphaFoldDB" id="A0A9P3CSQ1"/>
<feature type="compositionally biased region" description="Low complexity" evidence="1">
    <location>
        <begin position="306"/>
        <end position="318"/>
    </location>
</feature>
<accession>A0A9P3CSQ1</accession>
<dbReference type="GeneID" id="68297254"/>
<dbReference type="Proteomes" id="UP000825890">
    <property type="component" value="Unassembled WGS sequence"/>
</dbReference>
<gene>
    <name evidence="2" type="ORF">CKM354_001167900</name>
</gene>
<keyword evidence="3" id="KW-1185">Reference proteome</keyword>
<comment type="caution">
    <text evidence="2">The sequence shown here is derived from an EMBL/GenBank/DDBJ whole genome shotgun (WGS) entry which is preliminary data.</text>
</comment>
<dbReference type="RefSeq" id="XP_044663114.1">
    <property type="nucleotide sequence ID" value="XM_044807179.1"/>
</dbReference>
<dbReference type="EMBL" id="BOLY01000008">
    <property type="protein sequence ID" value="GIZ48627.1"/>
    <property type="molecule type" value="Genomic_DNA"/>
</dbReference>
<feature type="compositionally biased region" description="Polar residues" evidence="1">
    <location>
        <begin position="97"/>
        <end position="110"/>
    </location>
</feature>
<dbReference type="OrthoDB" id="3865732at2759"/>
<feature type="region of interest" description="Disordered" evidence="1">
    <location>
        <begin position="35"/>
        <end position="55"/>
    </location>
</feature>